<evidence type="ECO:0000313" key="2">
    <source>
        <dbReference type="EMBL" id="KEJ88759.1"/>
    </source>
</evidence>
<keyword evidence="3" id="KW-1185">Reference proteome</keyword>
<comment type="caution">
    <text evidence="2">The sequence shown here is derived from an EMBL/GenBank/DDBJ whole genome shotgun (WGS) entry which is preliminary data.</text>
</comment>
<reference evidence="2 3" key="1">
    <citation type="submission" date="2014-01" db="EMBL/GenBank/DDBJ databases">
        <title>Sulfitobacter donghicola JCM 14565 Genome Sequencing.</title>
        <authorList>
            <person name="Lai Q."/>
            <person name="Hong Z."/>
        </authorList>
    </citation>
    <scope>NUCLEOTIDE SEQUENCE [LARGE SCALE GENOMIC DNA]</scope>
    <source>
        <strain evidence="2 3">JCM 14565</strain>
    </source>
</reference>
<dbReference type="EMBL" id="JAMC01000005">
    <property type="protein sequence ID" value="KEJ88759.1"/>
    <property type="molecule type" value="Genomic_DNA"/>
</dbReference>
<feature type="transmembrane region" description="Helical" evidence="1">
    <location>
        <begin position="156"/>
        <end position="176"/>
    </location>
</feature>
<dbReference type="eggNOG" id="ENOG50339DK">
    <property type="taxonomic scope" value="Bacteria"/>
</dbReference>
<dbReference type="OrthoDB" id="7875742at2"/>
<proteinExistence type="predicted"/>
<dbReference type="STRING" id="1300350.Z948_2279"/>
<protein>
    <recommendedName>
        <fullName evidence="4">Aspartate carbamoyltransferase catalytic subunit</fullName>
    </recommendedName>
</protein>
<dbReference type="RefSeq" id="WP_025059641.1">
    <property type="nucleotide sequence ID" value="NZ_JAMC01000005.1"/>
</dbReference>
<keyword evidence="1" id="KW-0472">Membrane</keyword>
<evidence type="ECO:0000313" key="3">
    <source>
        <dbReference type="Proteomes" id="UP000027734"/>
    </source>
</evidence>
<evidence type="ECO:0000256" key="1">
    <source>
        <dbReference type="SAM" id="Phobius"/>
    </source>
</evidence>
<sequence length="177" mass="18970">MTPINIRQTEHGVIRVFAISRPMADMARALKQASKSGVASALLKHPVADNDVELFALSDLAGVGLPDYLINGHGMEAKSVQSDRIRLEALDGYVLFLFSSVSDQKDISFTPSPDLTLIGTYGVPPLDMAVAPIAAKSAAPYSSVSKPAKPARRAKLGSAVGAFGAIFLLFLIWWIFR</sequence>
<name>A0A073IG42_9RHOB</name>
<dbReference type="Proteomes" id="UP000027734">
    <property type="component" value="Unassembled WGS sequence"/>
</dbReference>
<organism evidence="2 3">
    <name type="scientific">Sulfitobacter donghicola DSW-25 = KCTC 12864 = JCM 14565</name>
    <dbReference type="NCBI Taxonomy" id="1300350"/>
    <lineage>
        <taxon>Bacteria</taxon>
        <taxon>Pseudomonadati</taxon>
        <taxon>Pseudomonadota</taxon>
        <taxon>Alphaproteobacteria</taxon>
        <taxon>Rhodobacterales</taxon>
        <taxon>Roseobacteraceae</taxon>
        <taxon>Sulfitobacter</taxon>
    </lineage>
</organism>
<accession>A0A073IG42</accession>
<gene>
    <name evidence="2" type="ORF">DSW25_14015</name>
</gene>
<dbReference type="AlphaFoldDB" id="A0A073IG42"/>
<keyword evidence="1" id="KW-1133">Transmembrane helix</keyword>
<keyword evidence="1" id="KW-0812">Transmembrane</keyword>
<evidence type="ECO:0008006" key="4">
    <source>
        <dbReference type="Google" id="ProtNLM"/>
    </source>
</evidence>